<feature type="region of interest" description="Disordered" evidence="1">
    <location>
        <begin position="127"/>
        <end position="146"/>
    </location>
</feature>
<evidence type="ECO:0000256" key="2">
    <source>
        <dbReference type="SAM" id="Phobius"/>
    </source>
</evidence>
<evidence type="ECO:0000313" key="4">
    <source>
        <dbReference type="Proteomes" id="UP001595851"/>
    </source>
</evidence>
<feature type="region of interest" description="Disordered" evidence="1">
    <location>
        <begin position="38"/>
        <end position="65"/>
    </location>
</feature>
<evidence type="ECO:0000313" key="3">
    <source>
        <dbReference type="EMBL" id="MFC4014785.1"/>
    </source>
</evidence>
<keyword evidence="2" id="KW-1133">Transmembrane helix</keyword>
<evidence type="ECO:0000256" key="1">
    <source>
        <dbReference type="SAM" id="MobiDB-lite"/>
    </source>
</evidence>
<comment type="caution">
    <text evidence="3">The sequence shown here is derived from an EMBL/GenBank/DDBJ whole genome shotgun (WGS) entry which is preliminary data.</text>
</comment>
<dbReference type="Proteomes" id="UP001595851">
    <property type="component" value="Unassembled WGS sequence"/>
</dbReference>
<keyword evidence="2" id="KW-0812">Transmembrane</keyword>
<reference evidence="4" key="1">
    <citation type="journal article" date="2019" name="Int. J. Syst. Evol. Microbiol.">
        <title>The Global Catalogue of Microorganisms (GCM) 10K type strain sequencing project: providing services to taxonomists for standard genome sequencing and annotation.</title>
        <authorList>
            <consortium name="The Broad Institute Genomics Platform"/>
            <consortium name="The Broad Institute Genome Sequencing Center for Infectious Disease"/>
            <person name="Wu L."/>
            <person name="Ma J."/>
        </authorList>
    </citation>
    <scope>NUCLEOTIDE SEQUENCE [LARGE SCALE GENOMIC DNA]</scope>
    <source>
        <strain evidence="4">TBRC 1276</strain>
    </source>
</reference>
<sequence length="146" mass="15674">MVVARLLGSSRTIVVNAETIAGGDYTIWANGNGERQQGRLHLDQARPSRRTASTSWPPPNTTPNGVLIMPRQKMISVLALLLTAGYVTFVLLAPAGLTKPTSQALVVGLLIASLVATLRAVYRARRAAHRTHPHPEHPQPPSPPTP</sequence>
<feature type="transmembrane region" description="Helical" evidence="2">
    <location>
        <begin position="77"/>
        <end position="97"/>
    </location>
</feature>
<name>A0ABV8GPE4_9ACTN</name>
<proteinExistence type="predicted"/>
<keyword evidence="4" id="KW-1185">Reference proteome</keyword>
<gene>
    <name evidence="3" type="ORF">ACFOY2_46720</name>
</gene>
<protein>
    <submittedName>
        <fullName evidence="3">Uncharacterized protein</fullName>
    </submittedName>
</protein>
<dbReference type="EMBL" id="JBHSBI010000037">
    <property type="protein sequence ID" value="MFC4014785.1"/>
    <property type="molecule type" value="Genomic_DNA"/>
</dbReference>
<feature type="transmembrane region" description="Helical" evidence="2">
    <location>
        <begin position="103"/>
        <end position="122"/>
    </location>
</feature>
<keyword evidence="2" id="KW-0472">Membrane</keyword>
<accession>A0ABV8GPE4</accession>
<dbReference type="RefSeq" id="WP_379534611.1">
    <property type="nucleotide sequence ID" value="NZ_JBHSBI010000037.1"/>
</dbReference>
<organism evidence="3 4">
    <name type="scientific">Nonomuraea purpurea</name>
    <dbReference type="NCBI Taxonomy" id="1849276"/>
    <lineage>
        <taxon>Bacteria</taxon>
        <taxon>Bacillati</taxon>
        <taxon>Actinomycetota</taxon>
        <taxon>Actinomycetes</taxon>
        <taxon>Streptosporangiales</taxon>
        <taxon>Streptosporangiaceae</taxon>
        <taxon>Nonomuraea</taxon>
    </lineage>
</organism>